<name>L8H3F8_ACACF</name>
<evidence type="ECO:0000256" key="1">
    <source>
        <dbReference type="ARBA" id="ARBA00010884"/>
    </source>
</evidence>
<organism evidence="3 4">
    <name type="scientific">Acanthamoeba castellanii (strain ATCC 30010 / Neff)</name>
    <dbReference type="NCBI Taxonomy" id="1257118"/>
    <lineage>
        <taxon>Eukaryota</taxon>
        <taxon>Amoebozoa</taxon>
        <taxon>Discosea</taxon>
        <taxon>Longamoebia</taxon>
        <taxon>Centramoebida</taxon>
        <taxon>Acanthamoebidae</taxon>
        <taxon>Acanthamoeba</taxon>
    </lineage>
</organism>
<evidence type="ECO:0000313" key="3">
    <source>
        <dbReference type="EMBL" id="ELR19740.1"/>
    </source>
</evidence>
<evidence type="ECO:0000313" key="4">
    <source>
        <dbReference type="Proteomes" id="UP000011083"/>
    </source>
</evidence>
<evidence type="ECO:0000259" key="2">
    <source>
        <dbReference type="Pfam" id="PF00561"/>
    </source>
</evidence>
<dbReference type="InterPro" id="IPR050960">
    <property type="entry name" value="AB_hydrolase_4_sf"/>
</dbReference>
<dbReference type="GeneID" id="14920570"/>
<protein>
    <recommendedName>
        <fullName evidence="2">AB hydrolase-1 domain-containing protein</fullName>
    </recommendedName>
</protein>
<sequence>MALEVVLGLAVAIYALYYLCFVGKEPEVYHCSREGSVAARLARDLPILKEKFWPTPGLDNTHLQTLLGVVGRRRVDIEFETECFPLADGGELYLDWTVAAKDPMVTCVILHGTQGSSRSRYIRHVPSPPHDSINRQFLRKGVAQNWRCVVLHQRGCGASPLRVPKTFHAGLTADTKEVMDAIYRRHGATSQVIAVGFSLGANILAKYLGEEGSRAKVDGAVLLSNPWDFCSVGEQLSQGSSRLYCRLLQYEMNGYVRRHWDQLRQIECLSKKQLDDILSLPSLFDLDMYLAVLPHGFADRSVPVRVVEDNENIIFGLTDRGGHLAWLEGWDFWEEAWMDRAVVQFSKALWSQMPKRRLQKIHTITDPTTSPLRHA</sequence>
<gene>
    <name evidence="3" type="ORF">ACA1_200570</name>
</gene>
<comment type="similarity">
    <text evidence="1">Belongs to the AB hydrolase superfamily. AB hydrolase 4 family.</text>
</comment>
<reference evidence="3 4" key="1">
    <citation type="journal article" date="2013" name="Genome Biol.">
        <title>Genome of Acanthamoeba castellanii highlights extensive lateral gene transfer and early evolution of tyrosine kinase signaling.</title>
        <authorList>
            <person name="Clarke M."/>
            <person name="Lohan A.J."/>
            <person name="Liu B."/>
            <person name="Lagkouvardos I."/>
            <person name="Roy S."/>
            <person name="Zafar N."/>
            <person name="Bertelli C."/>
            <person name="Schilde C."/>
            <person name="Kianianmomeni A."/>
            <person name="Burglin T.R."/>
            <person name="Frech C."/>
            <person name="Turcotte B."/>
            <person name="Kopec K.O."/>
            <person name="Synnott J.M."/>
            <person name="Choo C."/>
            <person name="Paponov I."/>
            <person name="Finkler A."/>
            <person name="Soon Heng Tan C."/>
            <person name="Hutchins A.P."/>
            <person name="Weinmeier T."/>
            <person name="Rattei T."/>
            <person name="Chu J.S."/>
            <person name="Gimenez G."/>
            <person name="Irimia M."/>
            <person name="Rigden D.J."/>
            <person name="Fitzpatrick D.A."/>
            <person name="Lorenzo-Morales J."/>
            <person name="Bateman A."/>
            <person name="Chiu C.H."/>
            <person name="Tang P."/>
            <person name="Hegemann P."/>
            <person name="Fromm H."/>
            <person name="Raoult D."/>
            <person name="Greub G."/>
            <person name="Miranda-Saavedra D."/>
            <person name="Chen N."/>
            <person name="Nash P."/>
            <person name="Ginger M.L."/>
            <person name="Horn M."/>
            <person name="Schaap P."/>
            <person name="Caler L."/>
            <person name="Loftus B."/>
        </authorList>
    </citation>
    <scope>NUCLEOTIDE SEQUENCE [LARGE SCALE GENOMIC DNA]</scope>
    <source>
        <strain evidence="3 4">Neff</strain>
    </source>
</reference>
<dbReference type="InterPro" id="IPR012020">
    <property type="entry name" value="ABHD4"/>
</dbReference>
<dbReference type="SUPFAM" id="SSF53474">
    <property type="entry name" value="alpha/beta-Hydrolases"/>
    <property type="match status" value="1"/>
</dbReference>
<dbReference type="PIRSF" id="PIRSF005211">
    <property type="entry name" value="Ab_hydro_YheT"/>
    <property type="match status" value="1"/>
</dbReference>
<keyword evidence="4" id="KW-1185">Reference proteome</keyword>
<feature type="domain" description="AB hydrolase-1" evidence="2">
    <location>
        <begin position="108"/>
        <end position="228"/>
    </location>
</feature>
<dbReference type="Proteomes" id="UP000011083">
    <property type="component" value="Unassembled WGS sequence"/>
</dbReference>
<dbReference type="VEuPathDB" id="AmoebaDB:ACA1_200570"/>
<dbReference type="AlphaFoldDB" id="L8H3F8"/>
<accession>L8H3F8</accession>
<dbReference type="PANTHER" id="PTHR10794">
    <property type="entry name" value="ABHYDROLASE DOMAIN-CONTAINING PROTEIN"/>
    <property type="match status" value="1"/>
</dbReference>
<dbReference type="GO" id="GO:0047372">
    <property type="term" value="F:monoacylglycerol lipase activity"/>
    <property type="evidence" value="ECO:0007669"/>
    <property type="project" value="TreeGrafter"/>
</dbReference>
<proteinExistence type="inferred from homology"/>
<dbReference type="InterPro" id="IPR029058">
    <property type="entry name" value="AB_hydrolase_fold"/>
</dbReference>
<dbReference type="Gene3D" id="3.40.50.1820">
    <property type="entry name" value="alpha/beta hydrolase"/>
    <property type="match status" value="1"/>
</dbReference>
<dbReference type="RefSeq" id="XP_004341832.1">
    <property type="nucleotide sequence ID" value="XM_004341784.1"/>
</dbReference>
<dbReference type="GO" id="GO:0034338">
    <property type="term" value="F:short-chain carboxylesterase activity"/>
    <property type="evidence" value="ECO:0007669"/>
    <property type="project" value="TreeGrafter"/>
</dbReference>
<dbReference type="InterPro" id="IPR000073">
    <property type="entry name" value="AB_hydrolase_1"/>
</dbReference>
<dbReference type="EMBL" id="KB007932">
    <property type="protein sequence ID" value="ELR19740.1"/>
    <property type="molecule type" value="Genomic_DNA"/>
</dbReference>
<dbReference type="PANTHER" id="PTHR10794:SF63">
    <property type="entry name" value="ALPHA_BETA HYDROLASE 1, ISOFORM A"/>
    <property type="match status" value="1"/>
</dbReference>
<dbReference type="Pfam" id="PF00561">
    <property type="entry name" value="Abhydrolase_1"/>
    <property type="match status" value="1"/>
</dbReference>
<dbReference type="OrthoDB" id="5954035at2759"/>
<dbReference type="KEGG" id="acan:ACA1_200570"/>